<dbReference type="InterPro" id="IPR011063">
    <property type="entry name" value="TilS/TtcA_N"/>
</dbReference>
<keyword evidence="11 13" id="KW-0408">Iron</keyword>
<keyword evidence="8 13" id="KW-0067">ATP-binding</keyword>
<dbReference type="PANTHER" id="PTHR43686">
    <property type="entry name" value="SULFURTRANSFERASE-RELATED"/>
    <property type="match status" value="1"/>
</dbReference>
<comment type="miscellaneous">
    <text evidence="13">The thiolation reaction likely consists of two steps: a first activation step by ATP to form an adenylated intermediate of the target base of tRNA, and a second nucleophilic substitution step of the sulfur (S) atom supplied by the hydrosulfide attached to the Fe-S cluster.</text>
</comment>
<keyword evidence="10 13" id="KW-0694">RNA-binding</keyword>
<dbReference type="GO" id="GO:0005737">
    <property type="term" value="C:cytoplasm"/>
    <property type="evidence" value="ECO:0007669"/>
    <property type="project" value="UniProtKB-SubCell"/>
</dbReference>
<evidence type="ECO:0000313" key="16">
    <source>
        <dbReference type="Proteomes" id="UP000343317"/>
    </source>
</evidence>
<evidence type="ECO:0000256" key="3">
    <source>
        <dbReference type="ARBA" id="ARBA00022555"/>
    </source>
</evidence>
<evidence type="ECO:0000256" key="12">
    <source>
        <dbReference type="ARBA" id="ARBA00023014"/>
    </source>
</evidence>
<keyword evidence="5 13" id="KW-0819">tRNA processing</keyword>
<reference evidence="15 16" key="1">
    <citation type="submission" date="2019-08" db="EMBL/GenBank/DDBJ databases">
        <authorList>
            <person name="Peeters C."/>
        </authorList>
    </citation>
    <scope>NUCLEOTIDE SEQUENCE [LARGE SCALE GENOMIC DNA]</scope>
    <source>
        <strain evidence="15 16">LMG 31112</strain>
    </source>
</reference>
<dbReference type="InterPro" id="IPR035107">
    <property type="entry name" value="tRNA_thiolation_TtcA_Ctu1"/>
</dbReference>
<name>A0A5E4RQT5_9BURK</name>
<dbReference type="Pfam" id="PF01171">
    <property type="entry name" value="ATP_bind_3"/>
    <property type="match status" value="1"/>
</dbReference>
<dbReference type="GO" id="GO:0005524">
    <property type="term" value="F:ATP binding"/>
    <property type="evidence" value="ECO:0007669"/>
    <property type="project" value="UniProtKB-UniRule"/>
</dbReference>
<evidence type="ECO:0000256" key="13">
    <source>
        <dbReference type="HAMAP-Rule" id="MF_01850"/>
    </source>
</evidence>
<proteinExistence type="inferred from homology"/>
<keyword evidence="9 13" id="KW-0460">Magnesium</keyword>
<sequence length="318" mass="35457">MSAVMPETGAPLAASGNVAADSVKKAQKLAFENNKLEKRLFRLTGQAIGDYNMIEQGDRVMVCMSGGKDSYAMLDILLKLRERAPIDFSIVAVNLDQKQPGFPEHVLPDYFRSIGVDFHIENQDTYSIVKRVVPEGKTTCSLCSRLRRGILYRVAGELGATKVALGHHRDDIIETVFLNLFYGGKLKGMPPKLQSDDGKNVVIRPLAYVRESDLERYAEYKQFPIIPCTLCGSQPNLKRAEMKALIRQWEKQHPGRIKSIFSALSNVIPSHLMDTNLHDFKNLQATGQPDPFGDIAFDEAPCGDENDAGIIRITQFDD</sequence>
<comment type="function">
    <text evidence="13">Catalyzes the ATP-dependent 2-thiolation of cytidine in position 32 of tRNA, to form 2-thiocytidine (s(2)C32). The sulfur atoms are provided by the cysteine/cysteine desulfurase (IscS) system.</text>
</comment>
<protein>
    <recommendedName>
        <fullName evidence="13">tRNA-cytidine(32) 2-sulfurtransferase</fullName>
        <ecNumber evidence="13">2.8.1.-</ecNumber>
    </recommendedName>
    <alternativeName>
        <fullName evidence="13">Two-thiocytidine biosynthesis protein A</fullName>
    </alternativeName>
    <alternativeName>
        <fullName evidence="13">tRNA 2-thiocytidine biosynthesis protein TtcA</fullName>
    </alternativeName>
</protein>
<dbReference type="PIRSF" id="PIRSF004976">
    <property type="entry name" value="ATPase_YdaO"/>
    <property type="match status" value="1"/>
</dbReference>
<dbReference type="GO" id="GO:0051539">
    <property type="term" value="F:4 iron, 4 sulfur cluster binding"/>
    <property type="evidence" value="ECO:0007669"/>
    <property type="project" value="UniProtKB-UniRule"/>
</dbReference>
<keyword evidence="2 13" id="KW-0963">Cytoplasm</keyword>
<dbReference type="GO" id="GO:0016783">
    <property type="term" value="F:sulfurtransferase activity"/>
    <property type="evidence" value="ECO:0007669"/>
    <property type="project" value="UniProtKB-UniRule"/>
</dbReference>
<keyword evidence="6 13" id="KW-0479">Metal-binding</keyword>
<evidence type="ECO:0000256" key="7">
    <source>
        <dbReference type="ARBA" id="ARBA00022741"/>
    </source>
</evidence>
<evidence type="ECO:0000256" key="8">
    <source>
        <dbReference type="ARBA" id="ARBA00022840"/>
    </source>
</evidence>
<dbReference type="Gene3D" id="3.40.50.620">
    <property type="entry name" value="HUPs"/>
    <property type="match status" value="1"/>
</dbReference>
<evidence type="ECO:0000256" key="5">
    <source>
        <dbReference type="ARBA" id="ARBA00022694"/>
    </source>
</evidence>
<dbReference type="Proteomes" id="UP000343317">
    <property type="component" value="Unassembled WGS sequence"/>
</dbReference>
<gene>
    <name evidence="13" type="primary">ttcA</name>
    <name evidence="15" type="ORF">PHO31112_00301</name>
</gene>
<evidence type="ECO:0000256" key="11">
    <source>
        <dbReference type="ARBA" id="ARBA00023004"/>
    </source>
</evidence>
<feature type="binding site" evidence="13">
    <location>
        <position position="143"/>
    </location>
    <ligand>
        <name>[4Fe-4S] cluster</name>
        <dbReference type="ChEBI" id="CHEBI:49883"/>
    </ligand>
</feature>
<comment type="pathway">
    <text evidence="13">tRNA modification.</text>
</comment>
<accession>A0A5E4RQT5</accession>
<keyword evidence="4 13" id="KW-0808">Transferase</keyword>
<evidence type="ECO:0000256" key="1">
    <source>
        <dbReference type="ARBA" id="ARBA00022485"/>
    </source>
</evidence>
<feature type="domain" description="tRNA(Ile)-lysidine/2-thiocytidine synthase N-terminal" evidence="14">
    <location>
        <begin position="60"/>
        <end position="223"/>
    </location>
</feature>
<dbReference type="InterPro" id="IPR014729">
    <property type="entry name" value="Rossmann-like_a/b/a_fold"/>
</dbReference>
<keyword evidence="1 13" id="KW-0004">4Fe-4S</keyword>
<dbReference type="SUPFAM" id="SSF52402">
    <property type="entry name" value="Adenine nucleotide alpha hydrolases-like"/>
    <property type="match status" value="1"/>
</dbReference>
<comment type="cofactor">
    <cofactor evidence="13">
        <name>[4Fe-4S] cluster</name>
        <dbReference type="ChEBI" id="CHEBI:49883"/>
    </cofactor>
    <text evidence="13">Binds 1 [4Fe-4S] cluster per subunit. The cluster is chelated by three Cys residues, the fourth Fe has a free coordination site that may bind a sulfur atom transferred from the persulfide of IscS.</text>
</comment>
<comment type="similarity">
    <text evidence="13">Belongs to the TtcA family.</text>
</comment>
<feature type="short sequence motif" description="PP-loop motif" evidence="13">
    <location>
        <begin position="65"/>
        <end position="70"/>
    </location>
</feature>
<evidence type="ECO:0000256" key="2">
    <source>
        <dbReference type="ARBA" id="ARBA00022490"/>
    </source>
</evidence>
<keyword evidence="7 13" id="KW-0547">Nucleotide-binding</keyword>
<comment type="cofactor">
    <cofactor evidence="13">
        <name>Mg(2+)</name>
        <dbReference type="ChEBI" id="CHEBI:18420"/>
    </cofactor>
</comment>
<keyword evidence="3 13" id="KW-0820">tRNA-binding</keyword>
<dbReference type="CDD" id="cd24138">
    <property type="entry name" value="TtcA-like"/>
    <property type="match status" value="1"/>
</dbReference>
<dbReference type="GO" id="GO:0034227">
    <property type="term" value="P:tRNA thio-modification"/>
    <property type="evidence" value="ECO:0007669"/>
    <property type="project" value="UniProtKB-UniRule"/>
</dbReference>
<evidence type="ECO:0000256" key="6">
    <source>
        <dbReference type="ARBA" id="ARBA00022723"/>
    </source>
</evidence>
<evidence type="ECO:0000313" key="15">
    <source>
        <dbReference type="EMBL" id="VVD64804.1"/>
    </source>
</evidence>
<keyword evidence="16" id="KW-1185">Reference proteome</keyword>
<dbReference type="AlphaFoldDB" id="A0A5E4RQT5"/>
<feature type="binding site" evidence="13">
    <location>
        <position position="140"/>
    </location>
    <ligand>
        <name>[4Fe-4S] cluster</name>
        <dbReference type="ChEBI" id="CHEBI:49883"/>
    </ligand>
</feature>
<organism evidence="15 16">
    <name type="scientific">Pandoraea horticolens</name>
    <dbReference type="NCBI Taxonomy" id="2508298"/>
    <lineage>
        <taxon>Bacteria</taxon>
        <taxon>Pseudomonadati</taxon>
        <taxon>Pseudomonadota</taxon>
        <taxon>Betaproteobacteria</taxon>
        <taxon>Burkholderiales</taxon>
        <taxon>Burkholderiaceae</taxon>
        <taxon>Pandoraea</taxon>
    </lineage>
</organism>
<dbReference type="PANTHER" id="PTHR43686:SF1">
    <property type="entry name" value="AMINOTRAN_5 DOMAIN-CONTAINING PROTEIN"/>
    <property type="match status" value="1"/>
</dbReference>
<evidence type="ECO:0000256" key="9">
    <source>
        <dbReference type="ARBA" id="ARBA00022842"/>
    </source>
</evidence>
<dbReference type="InterPro" id="IPR012089">
    <property type="entry name" value="tRNA_Cyd_32_2_STrfase"/>
</dbReference>
<evidence type="ECO:0000256" key="10">
    <source>
        <dbReference type="ARBA" id="ARBA00022884"/>
    </source>
</evidence>
<dbReference type="GO" id="GO:0000287">
    <property type="term" value="F:magnesium ion binding"/>
    <property type="evidence" value="ECO:0007669"/>
    <property type="project" value="UniProtKB-UniRule"/>
</dbReference>
<feature type="binding site" evidence="13">
    <location>
        <position position="231"/>
    </location>
    <ligand>
        <name>[4Fe-4S] cluster</name>
        <dbReference type="ChEBI" id="CHEBI:49883"/>
    </ligand>
</feature>
<keyword evidence="12 13" id="KW-0411">Iron-sulfur</keyword>
<comment type="subcellular location">
    <subcellularLocation>
        <location evidence="13">Cytoplasm</location>
    </subcellularLocation>
</comment>
<comment type="catalytic activity">
    <reaction evidence="13">
        <text>cytidine(32) in tRNA + S-sulfanyl-L-cysteinyl-[cysteine desulfurase] + AH2 + ATP = 2-thiocytidine(32) in tRNA + L-cysteinyl-[cysteine desulfurase] + A + AMP + diphosphate + H(+)</text>
        <dbReference type="Rhea" id="RHEA:57048"/>
        <dbReference type="Rhea" id="RHEA-COMP:10288"/>
        <dbReference type="Rhea" id="RHEA-COMP:12157"/>
        <dbReference type="Rhea" id="RHEA-COMP:12158"/>
        <dbReference type="Rhea" id="RHEA-COMP:14821"/>
        <dbReference type="ChEBI" id="CHEBI:13193"/>
        <dbReference type="ChEBI" id="CHEBI:15378"/>
        <dbReference type="ChEBI" id="CHEBI:17499"/>
        <dbReference type="ChEBI" id="CHEBI:29950"/>
        <dbReference type="ChEBI" id="CHEBI:30616"/>
        <dbReference type="ChEBI" id="CHEBI:33019"/>
        <dbReference type="ChEBI" id="CHEBI:61963"/>
        <dbReference type="ChEBI" id="CHEBI:82748"/>
        <dbReference type="ChEBI" id="CHEBI:141453"/>
        <dbReference type="ChEBI" id="CHEBI:456215"/>
    </reaction>
</comment>
<dbReference type="HAMAP" id="MF_01850">
    <property type="entry name" value="TtcA"/>
    <property type="match status" value="1"/>
</dbReference>
<dbReference type="GO" id="GO:0000049">
    <property type="term" value="F:tRNA binding"/>
    <property type="evidence" value="ECO:0007669"/>
    <property type="project" value="UniProtKB-KW"/>
</dbReference>
<dbReference type="NCBIfam" id="NF007972">
    <property type="entry name" value="PRK10696.1"/>
    <property type="match status" value="1"/>
</dbReference>
<evidence type="ECO:0000259" key="14">
    <source>
        <dbReference type="Pfam" id="PF01171"/>
    </source>
</evidence>
<dbReference type="EC" id="2.8.1.-" evidence="13"/>
<evidence type="ECO:0000256" key="4">
    <source>
        <dbReference type="ARBA" id="ARBA00022679"/>
    </source>
</evidence>
<dbReference type="EMBL" id="CABPSM010000001">
    <property type="protein sequence ID" value="VVD64804.1"/>
    <property type="molecule type" value="Genomic_DNA"/>
</dbReference>
<comment type="subunit">
    <text evidence="13">Homodimer.</text>
</comment>